<comment type="subcellular location">
    <subcellularLocation>
        <location evidence="1">Cell membrane</location>
        <topology evidence="1">Multi-pass membrane protein</topology>
    </subcellularLocation>
    <subcellularLocation>
        <location evidence="9">Membrane</location>
        <topology evidence="9">Multi-pass membrane protein</topology>
    </subcellularLocation>
</comment>
<evidence type="ECO:0000256" key="10">
    <source>
        <dbReference type="SAM" id="Coils"/>
    </source>
</evidence>
<evidence type="ECO:0000256" key="4">
    <source>
        <dbReference type="ARBA" id="ARBA00022692"/>
    </source>
</evidence>
<feature type="domain" description="Membrane insertase YidC/Oxa/ALB C-terminal" evidence="12">
    <location>
        <begin position="34"/>
        <end position="235"/>
    </location>
</feature>
<proteinExistence type="inferred from homology"/>
<feature type="transmembrane region" description="Helical" evidence="11">
    <location>
        <begin position="130"/>
        <end position="149"/>
    </location>
</feature>
<feature type="transmembrane region" description="Helical" evidence="11">
    <location>
        <begin position="95"/>
        <end position="118"/>
    </location>
</feature>
<dbReference type="AlphaFoldDB" id="A0A2H0DW04"/>
<protein>
    <recommendedName>
        <fullName evidence="12">Membrane insertase YidC/Oxa/ALB C-terminal domain-containing protein</fullName>
    </recommendedName>
</protein>
<feature type="transmembrane region" description="Helical" evidence="11">
    <location>
        <begin position="27"/>
        <end position="48"/>
    </location>
</feature>
<evidence type="ECO:0000256" key="7">
    <source>
        <dbReference type="ARBA" id="ARBA00023136"/>
    </source>
</evidence>
<feature type="coiled-coil region" evidence="10">
    <location>
        <begin position="62"/>
        <end position="93"/>
    </location>
</feature>
<feature type="transmembrane region" description="Helical" evidence="11">
    <location>
        <begin position="199"/>
        <end position="220"/>
    </location>
</feature>
<keyword evidence="8" id="KW-0143">Chaperone</keyword>
<keyword evidence="10" id="KW-0175">Coiled coil</keyword>
<dbReference type="PANTHER" id="PTHR12428:SF65">
    <property type="entry name" value="CYTOCHROME C OXIDASE ASSEMBLY PROTEIN COX18, MITOCHONDRIAL"/>
    <property type="match status" value="1"/>
</dbReference>
<keyword evidence="6 11" id="KW-1133">Transmembrane helix</keyword>
<dbReference type="GO" id="GO:0005886">
    <property type="term" value="C:plasma membrane"/>
    <property type="evidence" value="ECO:0007669"/>
    <property type="project" value="UniProtKB-SubCell"/>
</dbReference>
<evidence type="ECO:0000256" key="5">
    <source>
        <dbReference type="ARBA" id="ARBA00022927"/>
    </source>
</evidence>
<dbReference type="Pfam" id="PF02096">
    <property type="entry name" value="60KD_IMP"/>
    <property type="match status" value="1"/>
</dbReference>
<evidence type="ECO:0000256" key="2">
    <source>
        <dbReference type="ARBA" id="ARBA00022448"/>
    </source>
</evidence>
<keyword evidence="2" id="KW-0813">Transport</keyword>
<evidence type="ECO:0000256" key="8">
    <source>
        <dbReference type="ARBA" id="ARBA00023186"/>
    </source>
</evidence>
<dbReference type="InterPro" id="IPR047196">
    <property type="entry name" value="YidC_ALB_C"/>
</dbReference>
<sequence length="248" mass="27902">MVCVIANLFNTLFYNPLYNGLILLLDVFPWLDLGLAVILFTLLVKLALFPLSQKQVRTQVAIKKIEPKLQEIKEKYKDKQEQAVKTMALYKEEGINPFSGILLIFIQIPIIFALYFIFLRGGFPEVNKDILYFFVSAPANIKMVFLGLINVSEKSAVIAALAGISQFFQARLAGPKTPDKKAGGLGADFQRSLSLQMKYVFPVLIFFIAWSISAAVALYWTTSNVFMIGQELYARRNSNQKNKNGQNG</sequence>
<evidence type="ECO:0000313" key="14">
    <source>
        <dbReference type="Proteomes" id="UP000231276"/>
    </source>
</evidence>
<dbReference type="EMBL" id="PCTS01000034">
    <property type="protein sequence ID" value="PIP86354.1"/>
    <property type="molecule type" value="Genomic_DNA"/>
</dbReference>
<evidence type="ECO:0000256" key="6">
    <source>
        <dbReference type="ARBA" id="ARBA00022989"/>
    </source>
</evidence>
<dbReference type="PANTHER" id="PTHR12428">
    <property type="entry name" value="OXA1"/>
    <property type="match status" value="1"/>
</dbReference>
<dbReference type="Proteomes" id="UP000231276">
    <property type="component" value="Unassembled WGS sequence"/>
</dbReference>
<keyword evidence="4 9" id="KW-0812">Transmembrane</keyword>
<comment type="caution">
    <text evidence="13">The sequence shown here is derived from an EMBL/GenBank/DDBJ whole genome shotgun (WGS) entry which is preliminary data.</text>
</comment>
<evidence type="ECO:0000259" key="12">
    <source>
        <dbReference type="Pfam" id="PF02096"/>
    </source>
</evidence>
<keyword evidence="7 11" id="KW-0472">Membrane</keyword>
<evidence type="ECO:0000313" key="13">
    <source>
        <dbReference type="EMBL" id="PIP86354.1"/>
    </source>
</evidence>
<keyword evidence="3" id="KW-1003">Cell membrane</keyword>
<dbReference type="CDD" id="cd20070">
    <property type="entry name" value="5TM_YidC_Alb3"/>
    <property type="match status" value="1"/>
</dbReference>
<evidence type="ECO:0000256" key="11">
    <source>
        <dbReference type="SAM" id="Phobius"/>
    </source>
</evidence>
<reference evidence="13 14" key="1">
    <citation type="submission" date="2017-09" db="EMBL/GenBank/DDBJ databases">
        <title>Depth-based differentiation of microbial function through sediment-hosted aquifers and enrichment of novel symbionts in the deep terrestrial subsurface.</title>
        <authorList>
            <person name="Probst A.J."/>
            <person name="Ladd B."/>
            <person name="Jarett J.K."/>
            <person name="Geller-Mcgrath D.E."/>
            <person name="Sieber C.M."/>
            <person name="Emerson J.B."/>
            <person name="Anantharaman K."/>
            <person name="Thomas B.C."/>
            <person name="Malmstrom R."/>
            <person name="Stieglmeier M."/>
            <person name="Klingl A."/>
            <person name="Woyke T."/>
            <person name="Ryan C.M."/>
            <person name="Banfield J.F."/>
        </authorList>
    </citation>
    <scope>NUCLEOTIDE SEQUENCE [LARGE SCALE GENOMIC DNA]</scope>
    <source>
        <strain evidence="13">CG22_combo_CG10-13_8_21_14_all_43_18</strain>
    </source>
</reference>
<dbReference type="NCBIfam" id="TIGR03592">
    <property type="entry name" value="yidC_oxa1_cterm"/>
    <property type="match status" value="1"/>
</dbReference>
<accession>A0A2H0DW04</accession>
<dbReference type="GO" id="GO:0032977">
    <property type="term" value="F:membrane insertase activity"/>
    <property type="evidence" value="ECO:0007669"/>
    <property type="project" value="InterPro"/>
</dbReference>
<evidence type="ECO:0000256" key="3">
    <source>
        <dbReference type="ARBA" id="ARBA00022475"/>
    </source>
</evidence>
<evidence type="ECO:0000256" key="1">
    <source>
        <dbReference type="ARBA" id="ARBA00004651"/>
    </source>
</evidence>
<evidence type="ECO:0000256" key="9">
    <source>
        <dbReference type="RuleBase" id="RU003945"/>
    </source>
</evidence>
<dbReference type="InterPro" id="IPR028055">
    <property type="entry name" value="YidC/Oxa/ALB_C"/>
</dbReference>
<dbReference type="GO" id="GO:0051205">
    <property type="term" value="P:protein insertion into membrane"/>
    <property type="evidence" value="ECO:0007669"/>
    <property type="project" value="TreeGrafter"/>
</dbReference>
<keyword evidence="5" id="KW-0653">Protein transport</keyword>
<dbReference type="InterPro" id="IPR001708">
    <property type="entry name" value="YidC/ALB3/OXA1/COX18"/>
</dbReference>
<comment type="similarity">
    <text evidence="9">Belongs to the OXA1/ALB3/YidC family.</text>
</comment>
<gene>
    <name evidence="13" type="ORF">COW82_02545</name>
</gene>
<dbReference type="GO" id="GO:0015031">
    <property type="term" value="P:protein transport"/>
    <property type="evidence" value="ECO:0007669"/>
    <property type="project" value="UniProtKB-KW"/>
</dbReference>
<organism evidence="13 14">
    <name type="scientific">Candidatus Campbellbacteria bacterium CG22_combo_CG10-13_8_21_14_all_43_18</name>
    <dbReference type="NCBI Taxonomy" id="1974530"/>
    <lineage>
        <taxon>Bacteria</taxon>
        <taxon>Candidatus Campbelliibacteriota</taxon>
    </lineage>
</organism>
<name>A0A2H0DW04_9BACT</name>